<accession>A0A484NGD6</accession>
<name>A0A484NGD6_9ASTE</name>
<feature type="compositionally biased region" description="Polar residues" evidence="1">
    <location>
        <begin position="29"/>
        <end position="40"/>
    </location>
</feature>
<evidence type="ECO:0000313" key="2">
    <source>
        <dbReference type="EMBL" id="VFQ98824.1"/>
    </source>
</evidence>
<evidence type="ECO:0000313" key="3">
    <source>
        <dbReference type="Proteomes" id="UP000595140"/>
    </source>
</evidence>
<dbReference type="AlphaFoldDB" id="A0A484NGD6"/>
<feature type="compositionally biased region" description="Low complexity" evidence="1">
    <location>
        <begin position="19"/>
        <end position="28"/>
    </location>
</feature>
<protein>
    <submittedName>
        <fullName evidence="2">Uncharacterized protein</fullName>
    </submittedName>
</protein>
<feature type="compositionally biased region" description="Basic and acidic residues" evidence="1">
    <location>
        <begin position="59"/>
        <end position="71"/>
    </location>
</feature>
<keyword evidence="3" id="KW-1185">Reference proteome</keyword>
<sequence>MDGTLSPSIKGDDETISDPSFSTSFFPPVTNNAGNDQTTIGPVLQSFEVDGQHYEIRSYEEAETSNLREDPNDFQDVQNRRSKKAGKRGTAPRTIKTRTYDPNLEVGTVTHHQTYSKAIANESQVIRHKRGDTKWTKGIETSTSDKYFQ</sequence>
<proteinExistence type="predicted"/>
<evidence type="ECO:0000256" key="1">
    <source>
        <dbReference type="SAM" id="MobiDB-lite"/>
    </source>
</evidence>
<dbReference type="EMBL" id="OOIL02006629">
    <property type="protein sequence ID" value="VFQ98824.1"/>
    <property type="molecule type" value="Genomic_DNA"/>
</dbReference>
<organism evidence="2 3">
    <name type="scientific">Cuscuta campestris</name>
    <dbReference type="NCBI Taxonomy" id="132261"/>
    <lineage>
        <taxon>Eukaryota</taxon>
        <taxon>Viridiplantae</taxon>
        <taxon>Streptophyta</taxon>
        <taxon>Embryophyta</taxon>
        <taxon>Tracheophyta</taxon>
        <taxon>Spermatophyta</taxon>
        <taxon>Magnoliopsida</taxon>
        <taxon>eudicotyledons</taxon>
        <taxon>Gunneridae</taxon>
        <taxon>Pentapetalae</taxon>
        <taxon>asterids</taxon>
        <taxon>lamiids</taxon>
        <taxon>Solanales</taxon>
        <taxon>Convolvulaceae</taxon>
        <taxon>Cuscuteae</taxon>
        <taxon>Cuscuta</taxon>
        <taxon>Cuscuta subgen. Grammica</taxon>
        <taxon>Cuscuta sect. Cleistogrammica</taxon>
    </lineage>
</organism>
<reference evidence="2 3" key="1">
    <citation type="submission" date="2018-04" db="EMBL/GenBank/DDBJ databases">
        <authorList>
            <person name="Vogel A."/>
        </authorList>
    </citation>
    <scope>NUCLEOTIDE SEQUENCE [LARGE SCALE GENOMIC DNA]</scope>
</reference>
<feature type="region of interest" description="Disordered" evidence="1">
    <location>
        <begin position="59"/>
        <end position="102"/>
    </location>
</feature>
<gene>
    <name evidence="2" type="ORF">CCAM_LOCUS40600</name>
</gene>
<feature type="region of interest" description="Disordered" evidence="1">
    <location>
        <begin position="1"/>
        <end position="40"/>
    </location>
</feature>
<dbReference type="Proteomes" id="UP000595140">
    <property type="component" value="Unassembled WGS sequence"/>
</dbReference>